<evidence type="ECO:0000313" key="1">
    <source>
        <dbReference type="EMBL" id="ESA09622.1"/>
    </source>
</evidence>
<proteinExistence type="predicted"/>
<protein>
    <submittedName>
        <fullName evidence="1">Uncharacterized protein</fullName>
    </submittedName>
</protein>
<accession>U9TQB2</accession>
<dbReference type="EMBL" id="KI287885">
    <property type="protein sequence ID" value="ESA09622.1"/>
    <property type="molecule type" value="Genomic_DNA"/>
</dbReference>
<dbReference type="HOGENOM" id="CLU_1960736_0_0_1"/>
<dbReference type="AlphaFoldDB" id="U9TQB2"/>
<reference evidence="1" key="1">
    <citation type="submission" date="2013-07" db="EMBL/GenBank/DDBJ databases">
        <title>The genome of an arbuscular mycorrhizal fungus provides insights into the evolution of the oldest plant symbiosis.</title>
        <authorList>
            <consortium name="DOE Joint Genome Institute"/>
            <person name="Tisserant E."/>
            <person name="Malbreil M."/>
            <person name="Kuo A."/>
            <person name="Kohler A."/>
            <person name="Symeonidi A."/>
            <person name="Balestrini R."/>
            <person name="Charron P."/>
            <person name="Duensing N."/>
            <person name="Frei-dit-Frey N."/>
            <person name="Gianinazzi-Pearson V."/>
            <person name="Gilbert B."/>
            <person name="Handa Y."/>
            <person name="Hijri M."/>
            <person name="Kaul R."/>
            <person name="Kawaguchi M."/>
            <person name="Krajinski F."/>
            <person name="Lammers P."/>
            <person name="Lapierre D."/>
            <person name="Masclaux F.G."/>
            <person name="Murat C."/>
            <person name="Morin E."/>
            <person name="Ndikumana S."/>
            <person name="Pagni M."/>
            <person name="Petitpierre D."/>
            <person name="Requena N."/>
            <person name="Rosikiewicz P."/>
            <person name="Riley R."/>
            <person name="Saito K."/>
            <person name="San Clemente H."/>
            <person name="Shapiro H."/>
            <person name="van Tuinen D."/>
            <person name="Becard G."/>
            <person name="Bonfante P."/>
            <person name="Paszkowski U."/>
            <person name="Shachar-Hill Y."/>
            <person name="Young J.P."/>
            <person name="Sanders I.R."/>
            <person name="Henrissat B."/>
            <person name="Rensing S.A."/>
            <person name="Grigoriev I.V."/>
            <person name="Corradi N."/>
            <person name="Roux C."/>
            <person name="Martin F."/>
        </authorList>
    </citation>
    <scope>NUCLEOTIDE SEQUENCE</scope>
    <source>
        <strain evidence="1">DAOM 197198</strain>
    </source>
</reference>
<dbReference type="VEuPathDB" id="FungiDB:RhiirFUN_003082"/>
<name>U9TQB2_RHIID</name>
<organism evidence="1">
    <name type="scientific">Rhizophagus irregularis (strain DAOM 181602 / DAOM 197198 / MUCL 43194)</name>
    <name type="common">Arbuscular mycorrhizal fungus</name>
    <name type="synonym">Glomus intraradices</name>
    <dbReference type="NCBI Taxonomy" id="747089"/>
    <lineage>
        <taxon>Eukaryota</taxon>
        <taxon>Fungi</taxon>
        <taxon>Fungi incertae sedis</taxon>
        <taxon>Mucoromycota</taxon>
        <taxon>Glomeromycotina</taxon>
        <taxon>Glomeromycetes</taxon>
        <taxon>Glomerales</taxon>
        <taxon>Glomeraceae</taxon>
        <taxon>Rhizophagus</taxon>
    </lineage>
</organism>
<gene>
    <name evidence="1" type="ORF">GLOINDRAFT_30321</name>
</gene>
<sequence length="128" mass="15072">MNTNLLPCILIDYLDSKLQTYISNSNAENSIQAISIKLSVIINKNEPLIKKPRQARRETKPEEKSLLEPLVTCSEYPNDEQIEQVRELLGNEWDKDRIYQYISRHRQGVFKVSLYFFTSPKCHRSRWG</sequence>